<evidence type="ECO:0000313" key="1">
    <source>
        <dbReference type="EMBL" id="SAL95783.1"/>
    </source>
</evidence>
<name>A0A163IWP7_ABSGL</name>
<keyword evidence="2" id="KW-1185">Reference proteome</keyword>
<protein>
    <submittedName>
        <fullName evidence="1">Uncharacterized protein</fullName>
    </submittedName>
</protein>
<dbReference type="InParanoid" id="A0A163IWP7"/>
<reference evidence="1" key="1">
    <citation type="submission" date="2016-04" db="EMBL/GenBank/DDBJ databases">
        <authorList>
            <person name="Evans L.H."/>
            <person name="Alamgir A."/>
            <person name="Owens N."/>
            <person name="Weber N.D."/>
            <person name="Virtaneva K."/>
            <person name="Barbian K."/>
            <person name="Babar A."/>
            <person name="Rosenke K."/>
        </authorList>
    </citation>
    <scope>NUCLEOTIDE SEQUENCE [LARGE SCALE GENOMIC DNA]</scope>
    <source>
        <strain evidence="1">CBS 101.48</strain>
    </source>
</reference>
<organism evidence="1">
    <name type="scientific">Absidia glauca</name>
    <name type="common">Pin mould</name>
    <dbReference type="NCBI Taxonomy" id="4829"/>
    <lineage>
        <taxon>Eukaryota</taxon>
        <taxon>Fungi</taxon>
        <taxon>Fungi incertae sedis</taxon>
        <taxon>Mucoromycota</taxon>
        <taxon>Mucoromycotina</taxon>
        <taxon>Mucoromycetes</taxon>
        <taxon>Mucorales</taxon>
        <taxon>Cunninghamellaceae</taxon>
        <taxon>Absidia</taxon>
    </lineage>
</organism>
<evidence type="ECO:0000313" key="2">
    <source>
        <dbReference type="Proteomes" id="UP000078561"/>
    </source>
</evidence>
<accession>A0A163IWP7</accession>
<sequence length="112" mass="12845">MNPFQTSITNNYLEPLNHQTGTSSVIHPTPHSFSKKRSVSHFQENNLILLLSSRTFQEPTGIAKNQLDPPPIFSYLHAPFKKQLVLPRTNSVLLLPSRTFQRTYHHLRVVSI</sequence>
<dbReference type="AlphaFoldDB" id="A0A163IWP7"/>
<proteinExistence type="predicted"/>
<gene>
    <name evidence="1" type="primary">ABSGL_01124.1 scaffold 1223</name>
</gene>
<dbReference type="Proteomes" id="UP000078561">
    <property type="component" value="Unassembled WGS sequence"/>
</dbReference>
<dbReference type="EMBL" id="LT550481">
    <property type="protein sequence ID" value="SAL95783.1"/>
    <property type="molecule type" value="Genomic_DNA"/>
</dbReference>